<dbReference type="SUPFAM" id="SSF69572">
    <property type="entry name" value="Activating enzymes of the ubiquitin-like proteins"/>
    <property type="match status" value="1"/>
</dbReference>
<dbReference type="InterPro" id="IPR000594">
    <property type="entry name" value="ThiF_NAD_FAD-bd"/>
</dbReference>
<dbReference type="Pfam" id="PF00899">
    <property type="entry name" value="ThiF"/>
    <property type="match status" value="1"/>
</dbReference>
<proteinExistence type="predicted"/>
<organism evidence="2 3">
    <name type="scientific">Ruixingdingia sedimenti</name>
    <dbReference type="NCBI Taxonomy" id="3073604"/>
    <lineage>
        <taxon>Bacteria</taxon>
        <taxon>Pseudomonadati</taxon>
        <taxon>Pseudomonadota</taxon>
        <taxon>Alphaproteobacteria</taxon>
        <taxon>Rhodobacterales</taxon>
        <taxon>Paracoccaceae</taxon>
        <taxon>Ruixingdingia</taxon>
    </lineage>
</organism>
<protein>
    <submittedName>
        <fullName evidence="2">HesA/MoeB/ThiF family protein</fullName>
    </submittedName>
</protein>
<dbReference type="InterPro" id="IPR035985">
    <property type="entry name" value="Ubiquitin-activating_enz"/>
</dbReference>
<dbReference type="PANTHER" id="PTHR10953:SF102">
    <property type="entry name" value="ADENYLYLTRANSFERASE AND SULFURTRANSFERASE MOCS3"/>
    <property type="match status" value="1"/>
</dbReference>
<feature type="domain" description="THIF-type NAD/FAD binding fold" evidence="1">
    <location>
        <begin position="4"/>
        <end position="223"/>
    </location>
</feature>
<comment type="caution">
    <text evidence="2">The sequence shown here is derived from an EMBL/GenBank/DDBJ whole genome shotgun (WGS) entry which is preliminary data.</text>
</comment>
<gene>
    <name evidence="2" type="ORF">RGD00_09345</name>
</gene>
<dbReference type="InterPro" id="IPR045886">
    <property type="entry name" value="ThiF/MoeB/HesA"/>
</dbReference>
<name>A0ABU1F846_9RHOB</name>
<dbReference type="Proteomes" id="UP001247754">
    <property type="component" value="Unassembled WGS sequence"/>
</dbReference>
<evidence type="ECO:0000313" key="3">
    <source>
        <dbReference type="Proteomes" id="UP001247754"/>
    </source>
</evidence>
<evidence type="ECO:0000259" key="1">
    <source>
        <dbReference type="Pfam" id="PF00899"/>
    </source>
</evidence>
<dbReference type="CDD" id="cd00757">
    <property type="entry name" value="ThiF_MoeB_HesA_family"/>
    <property type="match status" value="1"/>
</dbReference>
<dbReference type="EMBL" id="JAVKPH010000008">
    <property type="protein sequence ID" value="MDR5652808.1"/>
    <property type="molecule type" value="Genomic_DNA"/>
</dbReference>
<dbReference type="Gene3D" id="3.40.50.720">
    <property type="entry name" value="NAD(P)-binding Rossmann-like Domain"/>
    <property type="match status" value="1"/>
</dbReference>
<dbReference type="PANTHER" id="PTHR10953">
    <property type="entry name" value="UBIQUITIN-ACTIVATING ENZYME E1"/>
    <property type="match status" value="1"/>
</dbReference>
<evidence type="ECO:0000313" key="2">
    <source>
        <dbReference type="EMBL" id="MDR5652808.1"/>
    </source>
</evidence>
<sequence length="327" mass="33237">MTRHARQMAVPGMGPAAQARLAAARVLVVGAGGLAAPVLPYLAGAGVGAIRLVDPDGIEVGNLHRQTLFRMADIGRPKALAAADSLRALAPGCAVEPVVGMLDPHNAAALAEGADVVLDCADSFAVSYILSDLCLARGVPLIHASVVGMEGYAGGFCGGAPSLRAVFPDLPPRMGSCAEDGVLGPVVGVIGALQAQMALEVLAGLAPSPLGRLASYDARAHRFGGFAFDAAPEPRAAHRFIAPAAIRPGDFIIDLRAEDEGPLAHPAALRLPADAFGPAGPRPVPGQRAVLCCRSGLRAWTAAERLAAVWDGEITLVALGDMTGDTA</sequence>
<accession>A0ABU1F846</accession>
<dbReference type="RefSeq" id="WP_310457054.1">
    <property type="nucleotide sequence ID" value="NZ_JAVKPH010000008.1"/>
</dbReference>
<reference evidence="2 3" key="1">
    <citation type="submission" date="2023-09" db="EMBL/GenBank/DDBJ databases">
        <title>Xinfangfangia sedmenti sp. nov., isolated the sedment.</title>
        <authorList>
            <person name="Xu L."/>
        </authorList>
    </citation>
    <scope>NUCLEOTIDE SEQUENCE [LARGE SCALE GENOMIC DNA]</scope>
    <source>
        <strain evidence="2 3">LG-4</strain>
    </source>
</reference>
<keyword evidence="3" id="KW-1185">Reference proteome</keyword>